<feature type="compositionally biased region" description="Polar residues" evidence="1">
    <location>
        <begin position="83"/>
        <end position="93"/>
    </location>
</feature>
<evidence type="ECO:0000313" key="2">
    <source>
        <dbReference type="EMBL" id="KAF2530571.1"/>
    </source>
</evidence>
<gene>
    <name evidence="2" type="ORF">F2Q70_00032028</name>
</gene>
<dbReference type="EMBL" id="QGKY02002305">
    <property type="protein sequence ID" value="KAF2530571.1"/>
    <property type="molecule type" value="Genomic_DNA"/>
</dbReference>
<feature type="region of interest" description="Disordered" evidence="1">
    <location>
        <begin position="42"/>
        <end position="129"/>
    </location>
</feature>
<comment type="caution">
    <text evidence="2">The sequence shown here is derived from an EMBL/GenBank/DDBJ whole genome shotgun (WGS) entry which is preliminary data.</text>
</comment>
<evidence type="ECO:0000256" key="1">
    <source>
        <dbReference type="SAM" id="MobiDB-lite"/>
    </source>
</evidence>
<feature type="compositionally biased region" description="Pro residues" evidence="1">
    <location>
        <begin position="101"/>
        <end position="114"/>
    </location>
</feature>
<organism evidence="2">
    <name type="scientific">Brassica cretica</name>
    <name type="common">Mustard</name>
    <dbReference type="NCBI Taxonomy" id="69181"/>
    <lineage>
        <taxon>Eukaryota</taxon>
        <taxon>Viridiplantae</taxon>
        <taxon>Streptophyta</taxon>
        <taxon>Embryophyta</taxon>
        <taxon>Tracheophyta</taxon>
        <taxon>Spermatophyta</taxon>
        <taxon>Magnoliopsida</taxon>
        <taxon>eudicotyledons</taxon>
        <taxon>Gunneridae</taxon>
        <taxon>Pentapetalae</taxon>
        <taxon>rosids</taxon>
        <taxon>malvids</taxon>
        <taxon>Brassicales</taxon>
        <taxon>Brassicaceae</taxon>
        <taxon>Brassiceae</taxon>
        <taxon>Brassica</taxon>
    </lineage>
</organism>
<reference evidence="2" key="1">
    <citation type="submission" date="2019-12" db="EMBL/GenBank/DDBJ databases">
        <title>Genome sequencing and annotation of Brassica cretica.</title>
        <authorList>
            <person name="Studholme D.J."/>
            <person name="Sarris P.F."/>
        </authorList>
    </citation>
    <scope>NUCLEOTIDE SEQUENCE</scope>
    <source>
        <strain evidence="2">PFS-102/07</strain>
        <tissue evidence="2">Leaf</tissue>
    </source>
</reference>
<sequence>MSSEQEDSWMELDEYNCIADNLFGCNLKVDCPTSVNTIQKLEKKEGKKPIKRLLPIVGQPPKTGLKPTDKGAKPPARSLNADPPNSMTVGVQSSKKRPASSFPPAPVNQAPPPGSLERSGSTGSVSHDLSKGSLYVDLSSDGCRVTMTSKSLSELSGTPFLSWDPSS</sequence>
<accession>A0A8S9FC24</accession>
<feature type="compositionally biased region" description="Polar residues" evidence="1">
    <location>
        <begin position="118"/>
        <end position="127"/>
    </location>
</feature>
<name>A0A8S9FC24_BRACR</name>
<proteinExistence type="predicted"/>
<dbReference type="AlphaFoldDB" id="A0A8S9FC24"/>
<protein>
    <submittedName>
        <fullName evidence="2">Uncharacterized protein</fullName>
    </submittedName>
</protein>